<proteinExistence type="predicted"/>
<dbReference type="SUPFAM" id="SSF52540">
    <property type="entry name" value="P-loop containing nucleoside triphosphate hydrolases"/>
    <property type="match status" value="1"/>
</dbReference>
<dbReference type="GO" id="GO:0016301">
    <property type="term" value="F:kinase activity"/>
    <property type="evidence" value="ECO:0007669"/>
    <property type="project" value="UniProtKB-KW"/>
</dbReference>
<name>A0A328UGF0_9FIRM</name>
<dbReference type="Proteomes" id="UP000249377">
    <property type="component" value="Unassembled WGS sequence"/>
</dbReference>
<organism evidence="1 2">
    <name type="scientific">Hydrogeniiclostridium mannosilyticum</name>
    <dbReference type="NCBI Taxonomy" id="2764322"/>
    <lineage>
        <taxon>Bacteria</taxon>
        <taxon>Bacillati</taxon>
        <taxon>Bacillota</taxon>
        <taxon>Clostridia</taxon>
        <taxon>Eubacteriales</taxon>
        <taxon>Acutalibacteraceae</taxon>
        <taxon>Hydrogeniiclostridium</taxon>
    </lineage>
</organism>
<dbReference type="InterPro" id="IPR027417">
    <property type="entry name" value="P-loop_NTPase"/>
</dbReference>
<gene>
    <name evidence="1" type="ORF">DPQ25_01110</name>
</gene>
<dbReference type="AlphaFoldDB" id="A0A328UGF0"/>
<keyword evidence="1" id="KW-0418">Kinase</keyword>
<keyword evidence="2" id="KW-1185">Reference proteome</keyword>
<accession>A0A328UGF0</accession>
<sequence>MCRRKTTLAEYLQKNIDSNVFHMDHFFLRPEQRTKERLQQPGGNVDYERFYEEVLLPLKQGIPIAYRSYDCQQQKLAAPISIDPKPISIIEGSYSCHPKLWDAYDLRIFLTVPFEEQLRRIESRNGLDRLSVFREKWIPMEEQYFTAFQIQTRCELLFQTAEGL</sequence>
<evidence type="ECO:0000313" key="2">
    <source>
        <dbReference type="Proteomes" id="UP000249377"/>
    </source>
</evidence>
<evidence type="ECO:0000313" key="1">
    <source>
        <dbReference type="EMBL" id="RAQ30141.1"/>
    </source>
</evidence>
<dbReference type="EMBL" id="QLYR01000001">
    <property type="protein sequence ID" value="RAQ30141.1"/>
    <property type="molecule type" value="Genomic_DNA"/>
</dbReference>
<protein>
    <submittedName>
        <fullName evidence="1">Uridine kinase</fullName>
    </submittedName>
</protein>
<comment type="caution">
    <text evidence="1">The sequence shown here is derived from an EMBL/GenBank/DDBJ whole genome shotgun (WGS) entry which is preliminary data.</text>
</comment>
<dbReference type="Gene3D" id="3.40.50.300">
    <property type="entry name" value="P-loop containing nucleotide triphosphate hydrolases"/>
    <property type="match status" value="1"/>
</dbReference>
<reference evidence="1 2" key="1">
    <citation type="submission" date="2018-06" db="EMBL/GenBank/DDBJ databases">
        <title>Noncontiguous genome sequence of Ruminococcaceae bacterium ASD2818.</title>
        <authorList>
            <person name="Chaplin A.V."/>
            <person name="Sokolova S.R."/>
            <person name="Kochetkova T.O."/>
            <person name="Goltsov A.Y."/>
            <person name="Trofimov D.Y."/>
            <person name="Efimov B.A."/>
        </authorList>
    </citation>
    <scope>NUCLEOTIDE SEQUENCE [LARGE SCALE GENOMIC DNA]</scope>
    <source>
        <strain evidence="1 2">ASD2818</strain>
    </source>
</reference>
<keyword evidence="1" id="KW-0808">Transferase</keyword>